<dbReference type="AlphaFoldDB" id="A0AAU7APS8"/>
<feature type="transmembrane region" description="Helical" evidence="1">
    <location>
        <begin position="12"/>
        <end position="31"/>
    </location>
</feature>
<feature type="transmembrane region" description="Helical" evidence="1">
    <location>
        <begin position="37"/>
        <end position="56"/>
    </location>
</feature>
<dbReference type="KEGG" id="parq:DSM112329_00508"/>
<protein>
    <recommendedName>
        <fullName evidence="3">DUF3817 domain-containing protein</fullName>
    </recommendedName>
</protein>
<feature type="transmembrane region" description="Helical" evidence="1">
    <location>
        <begin position="63"/>
        <end position="80"/>
    </location>
</feature>
<evidence type="ECO:0008006" key="3">
    <source>
        <dbReference type="Google" id="ProtNLM"/>
    </source>
</evidence>
<reference evidence="2" key="1">
    <citation type="submission" date="2022-12" db="EMBL/GenBank/DDBJ databases">
        <title>Paraconexibacter alkalitolerans sp. nov. and Baekduia alba sp. nov., isolated from soil and emended description of the genera Paraconexibacter (Chun et al., 2020) and Baekduia (An et al., 2020).</title>
        <authorList>
            <person name="Vieira S."/>
            <person name="Huber K.J."/>
            <person name="Geppert A."/>
            <person name="Wolf J."/>
            <person name="Neumann-Schaal M."/>
            <person name="Muesken M."/>
            <person name="Overmann J."/>
        </authorList>
    </citation>
    <scope>NUCLEOTIDE SEQUENCE</scope>
    <source>
        <strain evidence="2">AEG42_29</strain>
    </source>
</reference>
<evidence type="ECO:0000313" key="2">
    <source>
        <dbReference type="EMBL" id="XAY03688.1"/>
    </source>
</evidence>
<proteinExistence type="predicted"/>
<keyword evidence="1" id="KW-1133">Transmembrane helix</keyword>
<gene>
    <name evidence="2" type="ORF">DSM112329_00508</name>
</gene>
<organism evidence="2">
    <name type="scientific">Paraconexibacter sp. AEG42_29</name>
    <dbReference type="NCBI Taxonomy" id="2997339"/>
    <lineage>
        <taxon>Bacteria</taxon>
        <taxon>Bacillati</taxon>
        <taxon>Actinomycetota</taxon>
        <taxon>Thermoleophilia</taxon>
        <taxon>Solirubrobacterales</taxon>
        <taxon>Paraconexibacteraceae</taxon>
        <taxon>Paraconexibacter</taxon>
    </lineage>
</organism>
<evidence type="ECO:0000256" key="1">
    <source>
        <dbReference type="SAM" id="Phobius"/>
    </source>
</evidence>
<dbReference type="EMBL" id="CP114014">
    <property type="protein sequence ID" value="XAY03688.1"/>
    <property type="molecule type" value="Genomic_DNA"/>
</dbReference>
<name>A0AAU7APS8_9ACTN</name>
<keyword evidence="1" id="KW-0472">Membrane</keyword>
<keyword evidence="1" id="KW-0812">Transmembrane</keyword>
<accession>A0AAU7APS8</accession>
<sequence>MLTWNRLKWASFTHSAVYLVLLVAWAIPGLAPVEFVFGLAHGLGWFAMCALMIAGLKARVVNIRLATAVAVIGAVGPFIGSAEFVRQERVAARAS</sequence>